<feature type="domain" description="Histidine kinase" evidence="9">
    <location>
        <begin position="787"/>
        <end position="1018"/>
    </location>
</feature>
<feature type="modified residue" description="Phosphohistidine" evidence="5">
    <location>
        <position position="1388"/>
    </location>
</feature>
<keyword evidence="7" id="KW-0175">Coiled coil</keyword>
<dbReference type="SMART" id="SM00091">
    <property type="entry name" value="PAS"/>
    <property type="match status" value="3"/>
</dbReference>
<dbReference type="Pfam" id="PF08448">
    <property type="entry name" value="PAS_4"/>
    <property type="match status" value="3"/>
</dbReference>
<evidence type="ECO:0000256" key="1">
    <source>
        <dbReference type="ARBA" id="ARBA00000085"/>
    </source>
</evidence>
<dbReference type="InterPro" id="IPR011006">
    <property type="entry name" value="CheY-like_superfamily"/>
</dbReference>
<dbReference type="GeneID" id="43162556"/>
<feature type="domain" description="PAC" evidence="11">
    <location>
        <begin position="578"/>
        <end position="630"/>
    </location>
</feature>
<dbReference type="Gene3D" id="3.30.450.20">
    <property type="entry name" value="PAS domain"/>
    <property type="match status" value="3"/>
</dbReference>
<evidence type="ECO:0000256" key="3">
    <source>
        <dbReference type="ARBA" id="ARBA00022553"/>
    </source>
</evidence>
<dbReference type="InterPro" id="IPR008207">
    <property type="entry name" value="Sig_transdc_His_kin_Hpt_dom"/>
</dbReference>
<feature type="domain" description="Response regulatory" evidence="10">
    <location>
        <begin position="1035"/>
        <end position="1162"/>
    </location>
</feature>
<dbReference type="CDD" id="cd17546">
    <property type="entry name" value="REC_hyHK_CKI1_RcsC-like"/>
    <property type="match status" value="1"/>
</dbReference>
<dbReference type="SUPFAM" id="SSF55785">
    <property type="entry name" value="PYP-like sensor domain (PAS domain)"/>
    <property type="match status" value="3"/>
</dbReference>
<dbReference type="SUPFAM" id="SSF52172">
    <property type="entry name" value="CheY-like"/>
    <property type="match status" value="2"/>
</dbReference>
<dbReference type="PROSITE" id="PS50894">
    <property type="entry name" value="HPT"/>
    <property type="match status" value="1"/>
</dbReference>
<dbReference type="Pfam" id="PF00512">
    <property type="entry name" value="HisKA"/>
    <property type="match status" value="1"/>
</dbReference>
<dbReference type="EMBL" id="CP140152">
    <property type="protein sequence ID" value="WQH06691.1"/>
    <property type="molecule type" value="Genomic_DNA"/>
</dbReference>
<organism evidence="13 14">
    <name type="scientific">Duganella zoogloeoides</name>
    <dbReference type="NCBI Taxonomy" id="75659"/>
    <lineage>
        <taxon>Bacteria</taxon>
        <taxon>Pseudomonadati</taxon>
        <taxon>Pseudomonadota</taxon>
        <taxon>Betaproteobacteria</taxon>
        <taxon>Burkholderiales</taxon>
        <taxon>Oxalobacteraceae</taxon>
        <taxon>Telluria group</taxon>
        <taxon>Duganella</taxon>
    </lineage>
</organism>
<feature type="modified residue" description="4-aspartylphosphate" evidence="6">
    <location>
        <position position="1089"/>
    </location>
</feature>
<evidence type="ECO:0000259" key="12">
    <source>
        <dbReference type="PROSITE" id="PS50894"/>
    </source>
</evidence>
<dbReference type="NCBIfam" id="TIGR00229">
    <property type="entry name" value="sensory_box"/>
    <property type="match status" value="2"/>
</dbReference>
<name>A0ABZ0Y3R2_9BURK</name>
<dbReference type="CDD" id="cd00082">
    <property type="entry name" value="HisKA"/>
    <property type="match status" value="1"/>
</dbReference>
<protein>
    <recommendedName>
        <fullName evidence="2">histidine kinase</fullName>
        <ecNumber evidence="2">2.7.13.3</ecNumber>
    </recommendedName>
</protein>
<dbReference type="InterPro" id="IPR003661">
    <property type="entry name" value="HisK_dim/P_dom"/>
</dbReference>
<keyword evidence="4" id="KW-0902">Two-component regulatory system</keyword>
<dbReference type="SMART" id="SM00448">
    <property type="entry name" value="REC"/>
    <property type="match status" value="2"/>
</dbReference>
<dbReference type="Proteomes" id="UP001326110">
    <property type="component" value="Chromosome"/>
</dbReference>
<dbReference type="SUPFAM" id="SSF47226">
    <property type="entry name" value="Histidine-containing phosphotransfer domain, HPT domain"/>
    <property type="match status" value="1"/>
</dbReference>
<evidence type="ECO:0000313" key="13">
    <source>
        <dbReference type="EMBL" id="WQH06691.1"/>
    </source>
</evidence>
<gene>
    <name evidence="13" type="ORF">SR858_10315</name>
</gene>
<evidence type="ECO:0000256" key="4">
    <source>
        <dbReference type="ARBA" id="ARBA00023012"/>
    </source>
</evidence>
<feature type="domain" description="Response regulatory" evidence="10">
    <location>
        <begin position="1187"/>
        <end position="1303"/>
    </location>
</feature>
<evidence type="ECO:0000259" key="9">
    <source>
        <dbReference type="PROSITE" id="PS50109"/>
    </source>
</evidence>
<dbReference type="PROSITE" id="PS50110">
    <property type="entry name" value="RESPONSE_REGULATORY"/>
    <property type="match status" value="2"/>
</dbReference>
<accession>A0ABZ0Y3R2</accession>
<dbReference type="SMART" id="SM00387">
    <property type="entry name" value="HATPase_c"/>
    <property type="match status" value="1"/>
</dbReference>
<dbReference type="PRINTS" id="PR00344">
    <property type="entry name" value="BCTRLSENSOR"/>
</dbReference>
<proteinExistence type="predicted"/>
<evidence type="ECO:0000256" key="7">
    <source>
        <dbReference type="SAM" id="Coils"/>
    </source>
</evidence>
<dbReference type="InterPro" id="IPR035965">
    <property type="entry name" value="PAS-like_dom_sf"/>
</dbReference>
<dbReference type="Gene3D" id="3.40.50.2300">
    <property type="match status" value="2"/>
</dbReference>
<dbReference type="InterPro" id="IPR005467">
    <property type="entry name" value="His_kinase_dom"/>
</dbReference>
<reference evidence="13 14" key="1">
    <citation type="submission" date="2023-11" db="EMBL/GenBank/DDBJ databases">
        <title>MicrobeMod: A computational toolkit for identifying prokaryotic methylation and restriction-modification with nanopore sequencing.</title>
        <authorList>
            <person name="Crits-Christoph A."/>
            <person name="Kang S.C."/>
            <person name="Lee H."/>
            <person name="Ostrov N."/>
        </authorList>
    </citation>
    <scope>NUCLEOTIDE SEQUENCE [LARGE SCALE GENOMIC DNA]</scope>
    <source>
        <strain evidence="13 14">ATCC 25935</strain>
    </source>
</reference>
<evidence type="ECO:0000259" key="10">
    <source>
        <dbReference type="PROSITE" id="PS50110"/>
    </source>
</evidence>
<dbReference type="SUPFAM" id="SSF55874">
    <property type="entry name" value="ATPase domain of HSP90 chaperone/DNA topoisomerase II/histidine kinase"/>
    <property type="match status" value="1"/>
</dbReference>
<keyword evidence="14" id="KW-1185">Reference proteome</keyword>
<dbReference type="InterPro" id="IPR000700">
    <property type="entry name" value="PAS-assoc_C"/>
</dbReference>
<dbReference type="EC" id="2.7.13.3" evidence="2"/>
<keyword evidence="8" id="KW-0472">Membrane</keyword>
<feature type="modified residue" description="4-aspartylphosphate" evidence="6">
    <location>
        <position position="1238"/>
    </location>
</feature>
<sequence length="1528" mass="164781">MPDKTRLPSIRAQIALLVLACALPTTIGFGAVVQQFYSRERNTLMEDTRKAARMVAAAIDRDLVQSEGAAQALAISPSIRIDDMATLRLQAGGLLGPHFPASQFLLSDSTGQVTMHVGAPLPETFNSINNASRLAPLFHTARSQLSVVYVAGSALLAVDVPVFVDNQVVYGLTALLKPDQLDKILRDERIKPHQIMALYDGEGRLVAQAGGPRQLLGQVADPALRARLQQAPDALFATTDTEGKAIYQGYSRSPVSGAAVVISTPQAKALEELLRAVTTISLTMGLVLLAGFSLAWLVGGRIARSVRALVGPAEALASGRPFTLEPMAFREADAVAQAFNALEIDLKAHRHGLEKLVNDRTEQLERSRSQLETLYATAPVGLSYVDNELRVIRVNDFLARLTGEPVVVHIGRHIGDMIHDPDLRRAMLADYRTVLDTGRPLVGIERSGLAGTGPDEGQHVRHWVASYYPQFGPGGLVTAITGLLLDVTDQRRIAAELQRSRQLLGSVVENMPAMIFLKRASDLRYEMVNRYGAVLSGRLSSDEFVGKTDFDFYPPELAELYNQADRAVLASNANEITEIAEEPIVNASGMTRYLTTRKVALRDEHGVPTHVLGLAMDITERKQVKETLRATIEQLGKSEHFLRTLTDSLPGMVAYWDAGLRCRFANRYFLDWHGMDEAQMLGAFMPDVLKEAAYASNAPYVKGALDGEPQGFAGELRWPSGKVGYTWVNYIPDVGEFGEVRGFFVLISDVTELKETELHLQEVNDELVLARDRAEGASRAKSEFLANMSHEIRTPMNAIIGLARLLQEAQLAQRERGYLDKIQVATQSLLGLVNDVLELSRVEAGQLQLEHAPFQLRHILDSISVLISGSAADKGIELAYDIDPHLPNELAGDPMRLQQVLLNLLSNAIKFTATGEVVLSVRAGANADDDTQGGCPANRAILVEFSVRDTGIGIPAEQQDRIFDTFSQADSSTSRKFGGVGLGLAICRQLADMMGGAVQVRSEPGQGAEFLFTCPLECMAPPRPPEVPAAAEGLAVLIADDNPTVRRALTNACAWLGWQADSAADADQARTMLASGRDDGYPYELLLLDRDLAGLDDDLPAALARDLRPGAVVPQILPPVLLMVSEHEAAVALQDADGSGVAGVLSKPVSPYRLLERVRGLLAGDHGDGATATEPPSPLHGRLAGMRILLVEDNEINQEVALYILQHAGAVVTMVSNGQLAVNQLLADAGRYDAVLMDVQMPVLNGYDATEAIRAAGLTLPVVAMTANVMEEDRQRAAEAGMDAHVAKPVDVEILIAILRDLAPGVVPEAAPGARGSLPAAALSAPAYALPAHLPGIDLDTALARMGGNYDALAVLLKRFERTHGDTVLEVRAAIGSGERLTAVQSLHRLRGVAANLGANEVARLSAVVETALHQHHTEAALHAALDHLALALDTVVGGARVLDIQEEIIPSSNINQAELALTLAELQSLLQNNNLKALEHFRMLRPSLAAMQHAVQLAEAVESLDFERAARLVDEVIQEMKQRKDSA</sequence>
<keyword evidence="3 6" id="KW-0597">Phosphoprotein</keyword>
<keyword evidence="8" id="KW-1133">Transmembrane helix</keyword>
<dbReference type="Gene3D" id="1.10.287.130">
    <property type="match status" value="1"/>
</dbReference>
<dbReference type="InterPro" id="IPR000014">
    <property type="entry name" value="PAS"/>
</dbReference>
<dbReference type="CDD" id="cd16922">
    <property type="entry name" value="HATPase_EvgS-ArcB-TorS-like"/>
    <property type="match status" value="1"/>
</dbReference>
<dbReference type="InterPro" id="IPR013656">
    <property type="entry name" value="PAS_4"/>
</dbReference>
<dbReference type="Gene3D" id="3.30.565.10">
    <property type="entry name" value="Histidine kinase-like ATPase, C-terminal domain"/>
    <property type="match status" value="1"/>
</dbReference>
<dbReference type="InterPro" id="IPR004358">
    <property type="entry name" value="Sig_transdc_His_kin-like_C"/>
</dbReference>
<feature type="domain" description="HPt" evidence="12">
    <location>
        <begin position="1349"/>
        <end position="1446"/>
    </location>
</feature>
<dbReference type="Pfam" id="PF01627">
    <property type="entry name" value="Hpt"/>
    <property type="match status" value="1"/>
</dbReference>
<dbReference type="PANTHER" id="PTHR45339">
    <property type="entry name" value="HYBRID SIGNAL TRANSDUCTION HISTIDINE KINASE J"/>
    <property type="match status" value="1"/>
</dbReference>
<dbReference type="PROSITE" id="PS50109">
    <property type="entry name" value="HIS_KIN"/>
    <property type="match status" value="1"/>
</dbReference>
<dbReference type="InterPro" id="IPR036641">
    <property type="entry name" value="HPT_dom_sf"/>
</dbReference>
<dbReference type="SUPFAM" id="SSF47384">
    <property type="entry name" value="Homodimeric domain of signal transducing histidine kinase"/>
    <property type="match status" value="1"/>
</dbReference>
<evidence type="ECO:0000256" key="2">
    <source>
        <dbReference type="ARBA" id="ARBA00012438"/>
    </source>
</evidence>
<dbReference type="RefSeq" id="WP_019920698.1">
    <property type="nucleotide sequence ID" value="NZ_CP140152.1"/>
</dbReference>
<evidence type="ECO:0000256" key="8">
    <source>
        <dbReference type="SAM" id="Phobius"/>
    </source>
</evidence>
<dbReference type="PROSITE" id="PS50113">
    <property type="entry name" value="PAC"/>
    <property type="match status" value="2"/>
</dbReference>
<comment type="catalytic activity">
    <reaction evidence="1">
        <text>ATP + protein L-histidine = ADP + protein N-phospho-L-histidine.</text>
        <dbReference type="EC" id="2.7.13.3"/>
    </reaction>
</comment>
<dbReference type="Pfam" id="PF02518">
    <property type="entry name" value="HATPase_c"/>
    <property type="match status" value="1"/>
</dbReference>
<evidence type="ECO:0000256" key="5">
    <source>
        <dbReference type="PROSITE-ProRule" id="PRU00110"/>
    </source>
</evidence>
<evidence type="ECO:0000256" key="6">
    <source>
        <dbReference type="PROSITE-ProRule" id="PRU00169"/>
    </source>
</evidence>
<evidence type="ECO:0000313" key="14">
    <source>
        <dbReference type="Proteomes" id="UP001326110"/>
    </source>
</evidence>
<evidence type="ECO:0000259" key="11">
    <source>
        <dbReference type="PROSITE" id="PS50113"/>
    </source>
</evidence>
<dbReference type="InterPro" id="IPR003594">
    <property type="entry name" value="HATPase_dom"/>
</dbReference>
<dbReference type="InterPro" id="IPR001789">
    <property type="entry name" value="Sig_transdc_resp-reg_receiver"/>
</dbReference>
<dbReference type="InterPro" id="IPR036890">
    <property type="entry name" value="HATPase_C_sf"/>
</dbReference>
<dbReference type="SMART" id="SM00388">
    <property type="entry name" value="HisKA"/>
    <property type="match status" value="1"/>
</dbReference>
<feature type="transmembrane region" description="Helical" evidence="8">
    <location>
        <begin position="273"/>
        <end position="298"/>
    </location>
</feature>
<feature type="domain" description="PAC" evidence="11">
    <location>
        <begin position="710"/>
        <end position="762"/>
    </location>
</feature>
<dbReference type="Gene3D" id="1.20.120.160">
    <property type="entry name" value="HPT domain"/>
    <property type="match status" value="1"/>
</dbReference>
<dbReference type="PANTHER" id="PTHR45339:SF3">
    <property type="entry name" value="HISTIDINE KINASE"/>
    <property type="match status" value="1"/>
</dbReference>
<keyword evidence="8" id="KW-0812">Transmembrane</keyword>
<dbReference type="InterPro" id="IPR036097">
    <property type="entry name" value="HisK_dim/P_sf"/>
</dbReference>
<dbReference type="Pfam" id="PF00072">
    <property type="entry name" value="Response_reg"/>
    <property type="match status" value="1"/>
</dbReference>
<feature type="coiled-coil region" evidence="7">
    <location>
        <begin position="753"/>
        <end position="780"/>
    </location>
</feature>